<proteinExistence type="predicted"/>
<dbReference type="InterPro" id="IPR002937">
    <property type="entry name" value="Amino_oxidase"/>
</dbReference>
<dbReference type="EC" id="1.4.3.10" evidence="2"/>
<protein>
    <submittedName>
        <fullName evidence="2">Putrescine oxidase</fullName>
        <ecNumber evidence="2">1.4.3.10</ecNumber>
    </submittedName>
</protein>
<dbReference type="PANTHER" id="PTHR10742:SF410">
    <property type="entry name" value="LYSINE-SPECIFIC HISTONE DEMETHYLASE 2"/>
    <property type="match status" value="1"/>
</dbReference>
<evidence type="ECO:0000259" key="1">
    <source>
        <dbReference type="Pfam" id="PF01593"/>
    </source>
</evidence>
<dbReference type="EMBL" id="QWKX01000105">
    <property type="protein sequence ID" value="RIH74583.1"/>
    <property type="molecule type" value="Genomic_DNA"/>
</dbReference>
<sequence>MKTLVIGAGAAGLAAAQDLKKAKHQVTVLEAQHRVGGRIRTDRSFAAVPIELGAEFIHSSQVPTYPLAAQFGLRTHYFNQQDDTLVRLPDGSLRTIAEVGCEALGYNNIRMVDWPQAQGEESLAAYLQRNRLEGQKIPYKLQEYISDFDAPETLSAQAALEFLCDKSAEEGDYRILEGYD</sequence>
<dbReference type="SUPFAM" id="SSF51905">
    <property type="entry name" value="FAD/NAD(P)-binding domain"/>
    <property type="match status" value="1"/>
</dbReference>
<comment type="caution">
    <text evidence="2">The sequence shown here is derived from an EMBL/GenBank/DDBJ whole genome shotgun (WGS) entry which is preliminary data.</text>
</comment>
<dbReference type="Pfam" id="PF01593">
    <property type="entry name" value="Amino_oxidase"/>
    <property type="match status" value="1"/>
</dbReference>
<name>A0A399DT21_9DEIN</name>
<evidence type="ECO:0000313" key="3">
    <source>
        <dbReference type="Proteomes" id="UP000266089"/>
    </source>
</evidence>
<dbReference type="RefSeq" id="WP_043983372.1">
    <property type="nucleotide sequence ID" value="NZ_JBHSXZ010000022.1"/>
</dbReference>
<reference evidence="2 3" key="1">
    <citation type="submission" date="2018-08" db="EMBL/GenBank/DDBJ databases">
        <title>Meiothermus cateniformans JCM 15151 genome sequencing project.</title>
        <authorList>
            <person name="Da Costa M.S."/>
            <person name="Albuquerque L."/>
            <person name="Raposo P."/>
            <person name="Froufe H.J.C."/>
            <person name="Barroso C.S."/>
            <person name="Egas C."/>
        </authorList>
    </citation>
    <scope>NUCLEOTIDE SEQUENCE [LARGE SCALE GENOMIC DNA]</scope>
    <source>
        <strain evidence="2 3">JCM 15151</strain>
    </source>
</reference>
<evidence type="ECO:0000313" key="2">
    <source>
        <dbReference type="EMBL" id="RIH74583.1"/>
    </source>
</evidence>
<dbReference type="GO" id="GO:0050232">
    <property type="term" value="F:putrescine oxidase activity"/>
    <property type="evidence" value="ECO:0007669"/>
    <property type="project" value="UniProtKB-EC"/>
</dbReference>
<dbReference type="OrthoDB" id="337830at2"/>
<dbReference type="Gene3D" id="3.50.50.60">
    <property type="entry name" value="FAD/NAD(P)-binding domain"/>
    <property type="match status" value="1"/>
</dbReference>
<dbReference type="InterPro" id="IPR036188">
    <property type="entry name" value="FAD/NAD-bd_sf"/>
</dbReference>
<dbReference type="Proteomes" id="UP000266089">
    <property type="component" value="Unassembled WGS sequence"/>
</dbReference>
<keyword evidence="2" id="KW-0560">Oxidoreductase</keyword>
<dbReference type="AlphaFoldDB" id="A0A399DT21"/>
<dbReference type="InterPro" id="IPR050281">
    <property type="entry name" value="Flavin_monoamine_oxidase"/>
</dbReference>
<feature type="domain" description="Amine oxidase" evidence="1">
    <location>
        <begin position="11"/>
        <end position="83"/>
    </location>
</feature>
<dbReference type="PRINTS" id="PR00419">
    <property type="entry name" value="ADXRDTASE"/>
</dbReference>
<gene>
    <name evidence="2" type="primary">puo_1</name>
    <name evidence="2" type="ORF">Mcate_02653</name>
</gene>
<organism evidence="2 3">
    <name type="scientific">Meiothermus taiwanensis</name>
    <dbReference type="NCBI Taxonomy" id="172827"/>
    <lineage>
        <taxon>Bacteria</taxon>
        <taxon>Thermotogati</taxon>
        <taxon>Deinococcota</taxon>
        <taxon>Deinococci</taxon>
        <taxon>Thermales</taxon>
        <taxon>Thermaceae</taxon>
        <taxon>Meiothermus</taxon>
    </lineage>
</organism>
<accession>A0A399DT21</accession>
<dbReference type="PANTHER" id="PTHR10742">
    <property type="entry name" value="FLAVIN MONOAMINE OXIDASE"/>
    <property type="match status" value="1"/>
</dbReference>